<dbReference type="GO" id="GO:0003723">
    <property type="term" value="F:RNA binding"/>
    <property type="evidence" value="ECO:0007669"/>
    <property type="project" value="InterPro"/>
</dbReference>
<evidence type="ECO:0000313" key="5">
    <source>
        <dbReference type="EMBL" id="QSW37819.1"/>
    </source>
</evidence>
<dbReference type="AlphaFoldDB" id="A0A974X7L3"/>
<evidence type="ECO:0000256" key="1">
    <source>
        <dbReference type="ARBA" id="ARBA00010761"/>
    </source>
</evidence>
<name>A0A974X7L3_9PROT</name>
<reference evidence="5" key="2">
    <citation type="submission" date="2021-03" db="EMBL/GenBank/DDBJ databases">
        <title>Alternative transmission patterns in independently acquired nutritional co-symbionts of Dictyopharidae planthoppers.</title>
        <authorList>
            <person name="Michalik A."/>
            <person name="Lukasik P."/>
        </authorList>
    </citation>
    <scope>NUCLEOTIDE SEQUENCE</scope>
    <source>
        <strain evidence="5">DICMUL</strain>
    </source>
</reference>
<dbReference type="InterPro" id="IPR036419">
    <property type="entry name" value="Ribosomal_S3_C_sf"/>
</dbReference>
<dbReference type="InterPro" id="IPR001351">
    <property type="entry name" value="Ribosomal_uS3_C"/>
</dbReference>
<keyword evidence="2" id="KW-0689">Ribosomal protein</keyword>
<dbReference type="GO" id="GO:0022627">
    <property type="term" value="C:cytosolic small ribosomal subunit"/>
    <property type="evidence" value="ECO:0007669"/>
    <property type="project" value="TreeGrafter"/>
</dbReference>
<dbReference type="GO" id="GO:0006412">
    <property type="term" value="P:translation"/>
    <property type="evidence" value="ECO:0007669"/>
    <property type="project" value="InterPro"/>
</dbReference>
<evidence type="ECO:0000313" key="6">
    <source>
        <dbReference type="Proteomes" id="UP000663602"/>
    </source>
</evidence>
<dbReference type="Gene3D" id="3.30.1140.32">
    <property type="entry name" value="Ribosomal protein S3, C-terminal domain"/>
    <property type="match status" value="1"/>
</dbReference>
<keyword evidence="3" id="KW-0687">Ribonucleoprotein</keyword>
<evidence type="ECO:0000259" key="4">
    <source>
        <dbReference type="Pfam" id="PF00189"/>
    </source>
</evidence>
<dbReference type="Proteomes" id="UP000663602">
    <property type="component" value="Chromosome"/>
</dbReference>
<dbReference type="Pfam" id="PF00189">
    <property type="entry name" value="Ribosomal_S3_C"/>
    <property type="match status" value="1"/>
</dbReference>
<organism evidence="5 6">
    <name type="scientific">Candidatus Vidania fulgoroideorum</name>
    <dbReference type="NCBI Taxonomy" id="881286"/>
    <lineage>
        <taxon>Bacteria</taxon>
        <taxon>Pseudomonadati</taxon>
        <taxon>Pseudomonadota</taxon>
        <taxon>Betaproteobacteria</taxon>
        <taxon>Candidatus Vidania</taxon>
    </lineage>
</organism>
<dbReference type="InterPro" id="IPR057258">
    <property type="entry name" value="Ribosomal_uS3"/>
</dbReference>
<reference evidence="5" key="1">
    <citation type="submission" date="2021-02" db="EMBL/GenBank/DDBJ databases">
        <authorList>
            <person name="Franco D."/>
        </authorList>
    </citation>
    <scope>NUCLEOTIDE SEQUENCE</scope>
    <source>
        <strain evidence="5">DICMUL</strain>
    </source>
</reference>
<dbReference type="SUPFAM" id="SSF54821">
    <property type="entry name" value="Ribosomal protein S3 C-terminal domain"/>
    <property type="match status" value="1"/>
</dbReference>
<dbReference type="InterPro" id="IPR009019">
    <property type="entry name" value="KH_sf_prok-type"/>
</dbReference>
<evidence type="ECO:0000256" key="3">
    <source>
        <dbReference type="ARBA" id="ARBA00023274"/>
    </source>
</evidence>
<gene>
    <name evidence="5" type="ORF">JSR02_00725</name>
</gene>
<proteinExistence type="inferred from homology"/>
<sequence>MSNKIHPIIHKLQISKNWKSKWFSDKSIKQNILLDIKIRNILTTTLKNKIDDIIIENLETAIIIHIITTHSINTTHLKEIIQNHINTHIYFNIIKTNKKTYTIHKITKTLITAISTRQNYKTAIKKIIQQANFKNIKGIKIIISGRINAAEIARTEKYTIGNISLIQLATTILYKEQAIQTKYGLIGIKIMISLIP</sequence>
<dbReference type="EMBL" id="CP071410">
    <property type="protein sequence ID" value="QSW37819.1"/>
    <property type="molecule type" value="Genomic_DNA"/>
</dbReference>
<protein>
    <recommendedName>
        <fullName evidence="4">Small ribosomal subunit protein uS3 C-terminal domain-containing protein</fullName>
    </recommendedName>
</protein>
<comment type="similarity">
    <text evidence="1">Belongs to the universal ribosomal protein uS3 family.</text>
</comment>
<dbReference type="PANTHER" id="PTHR11760:SF19">
    <property type="entry name" value="SMALL RIBOSOMAL SUBUNIT PROTEIN US3C"/>
    <property type="match status" value="1"/>
</dbReference>
<dbReference type="PANTHER" id="PTHR11760">
    <property type="entry name" value="30S/40S RIBOSOMAL PROTEIN S3"/>
    <property type="match status" value="1"/>
</dbReference>
<accession>A0A974X7L3</accession>
<dbReference type="SUPFAM" id="SSF54814">
    <property type="entry name" value="Prokaryotic type KH domain (KH-domain type II)"/>
    <property type="match status" value="1"/>
</dbReference>
<feature type="domain" description="Small ribosomal subunit protein uS3 C-terminal" evidence="4">
    <location>
        <begin position="113"/>
        <end position="192"/>
    </location>
</feature>
<evidence type="ECO:0000256" key="2">
    <source>
        <dbReference type="ARBA" id="ARBA00022980"/>
    </source>
</evidence>
<dbReference type="GO" id="GO:0003735">
    <property type="term" value="F:structural constituent of ribosome"/>
    <property type="evidence" value="ECO:0007669"/>
    <property type="project" value="InterPro"/>
</dbReference>